<protein>
    <submittedName>
        <fullName evidence="2">Uncharacterized protein</fullName>
    </submittedName>
</protein>
<proteinExistence type="predicted"/>
<keyword evidence="1" id="KW-0732">Signal</keyword>
<dbReference type="PROSITE" id="PS51257">
    <property type="entry name" value="PROKAR_LIPOPROTEIN"/>
    <property type="match status" value="1"/>
</dbReference>
<evidence type="ECO:0000313" key="3">
    <source>
        <dbReference type="Proteomes" id="UP000761264"/>
    </source>
</evidence>
<evidence type="ECO:0000256" key="1">
    <source>
        <dbReference type="SAM" id="SignalP"/>
    </source>
</evidence>
<dbReference type="RefSeq" id="WP_167229259.1">
    <property type="nucleotide sequence ID" value="NZ_JAAQPH010000023.1"/>
</dbReference>
<name>A0A967F213_9PROT</name>
<reference evidence="2" key="1">
    <citation type="submission" date="2020-03" db="EMBL/GenBank/DDBJ databases">
        <title>Genome of Pelagibius litoralis DSM 21314T.</title>
        <authorList>
            <person name="Wang G."/>
        </authorList>
    </citation>
    <scope>NUCLEOTIDE SEQUENCE</scope>
    <source>
        <strain evidence="2">DSM 21314</strain>
    </source>
</reference>
<feature type="signal peptide" evidence="1">
    <location>
        <begin position="1"/>
        <end position="19"/>
    </location>
</feature>
<feature type="chain" id="PRO_5036868700" evidence="1">
    <location>
        <begin position="20"/>
        <end position="196"/>
    </location>
</feature>
<evidence type="ECO:0000313" key="2">
    <source>
        <dbReference type="EMBL" id="NIA71537.1"/>
    </source>
</evidence>
<dbReference type="EMBL" id="JAAQPH010000023">
    <property type="protein sequence ID" value="NIA71537.1"/>
    <property type="molecule type" value="Genomic_DNA"/>
</dbReference>
<dbReference type="AlphaFoldDB" id="A0A967F213"/>
<accession>A0A967F213</accession>
<gene>
    <name evidence="2" type="ORF">HBA54_23375</name>
</gene>
<dbReference type="Proteomes" id="UP000761264">
    <property type="component" value="Unassembled WGS sequence"/>
</dbReference>
<organism evidence="2 3">
    <name type="scientific">Pelagibius litoralis</name>
    <dbReference type="NCBI Taxonomy" id="374515"/>
    <lineage>
        <taxon>Bacteria</taxon>
        <taxon>Pseudomonadati</taxon>
        <taxon>Pseudomonadota</taxon>
        <taxon>Alphaproteobacteria</taxon>
        <taxon>Rhodospirillales</taxon>
        <taxon>Rhodovibrionaceae</taxon>
        <taxon>Pelagibius</taxon>
    </lineage>
</organism>
<comment type="caution">
    <text evidence="2">The sequence shown here is derived from an EMBL/GenBank/DDBJ whole genome shotgun (WGS) entry which is preliminary data.</text>
</comment>
<keyword evidence="3" id="KW-1185">Reference proteome</keyword>
<sequence length="196" mass="22155">MRALVRPFFAFAILGGLLAACSFDEPQNRFADITYGHLPEIGLDVGDVRIEQAYVTPGKAPNVEHRFPVKPNDAAVRWAQDRLEAEGDRLVFRYIVREASAVETPLPTESGVTGLLTTDQSERYEARIVVDMEILDGRQVQATARAEARRSITVPEDITLKEREQIWYKLTENAMNDLNTQLEDTIRSAFFPYIVL</sequence>